<name>A0ABY6NXS8_9NOCA</name>
<protein>
    <submittedName>
        <fullName evidence="1">Uncharacterized protein</fullName>
    </submittedName>
</protein>
<gene>
    <name evidence="1" type="ORF">RHODO2019_11025</name>
</gene>
<organism evidence="1 2">
    <name type="scientific">Rhodococcus antarcticus</name>
    <dbReference type="NCBI Taxonomy" id="2987751"/>
    <lineage>
        <taxon>Bacteria</taxon>
        <taxon>Bacillati</taxon>
        <taxon>Actinomycetota</taxon>
        <taxon>Actinomycetes</taxon>
        <taxon>Mycobacteriales</taxon>
        <taxon>Nocardiaceae</taxon>
        <taxon>Rhodococcus</taxon>
    </lineage>
</organism>
<proteinExistence type="predicted"/>
<dbReference type="EMBL" id="CP110615">
    <property type="protein sequence ID" value="UZJ23738.1"/>
    <property type="molecule type" value="Genomic_DNA"/>
</dbReference>
<evidence type="ECO:0000313" key="2">
    <source>
        <dbReference type="Proteomes" id="UP001164965"/>
    </source>
</evidence>
<accession>A0ABY6NXS8</accession>
<dbReference type="Proteomes" id="UP001164965">
    <property type="component" value="Chromosome"/>
</dbReference>
<dbReference type="RefSeq" id="WP_265381846.1">
    <property type="nucleotide sequence ID" value="NZ_CP110615.1"/>
</dbReference>
<reference evidence="1" key="1">
    <citation type="submission" date="2022-10" db="EMBL/GenBank/DDBJ databases">
        <title>Rhodococcus sp.75.</title>
        <authorList>
            <person name="Sun M."/>
        </authorList>
    </citation>
    <scope>NUCLEOTIDE SEQUENCE</scope>
    <source>
        <strain evidence="1">75</strain>
    </source>
</reference>
<sequence length="53" mass="5935">MDKEQKAQAALDYFDYLTEDIEGMDVAAVSPDDATEEELDEIAGLVRWATVRV</sequence>
<evidence type="ECO:0000313" key="1">
    <source>
        <dbReference type="EMBL" id="UZJ23738.1"/>
    </source>
</evidence>
<keyword evidence="2" id="KW-1185">Reference proteome</keyword>